<accession>A0A166JN61</accession>
<evidence type="ECO:0008006" key="3">
    <source>
        <dbReference type="Google" id="ProtNLM"/>
    </source>
</evidence>
<dbReference type="InterPro" id="IPR043519">
    <property type="entry name" value="NT_sf"/>
</dbReference>
<dbReference type="AlphaFoldDB" id="A0A166JN61"/>
<evidence type="ECO:0000313" key="2">
    <source>
        <dbReference type="Proteomes" id="UP000076555"/>
    </source>
</evidence>
<organism evidence="1 2">
    <name type="scientific">Nodularia spumigena CENA596</name>
    <dbReference type="NCBI Taxonomy" id="1819295"/>
    <lineage>
        <taxon>Bacteria</taxon>
        <taxon>Bacillati</taxon>
        <taxon>Cyanobacteriota</taxon>
        <taxon>Cyanophyceae</taxon>
        <taxon>Nostocales</taxon>
        <taxon>Nodulariaceae</taxon>
        <taxon>Nodularia</taxon>
    </lineage>
</organism>
<sequence>MSEANYLAAENNYPTTFEVPTFAQTIAAEFSSLPQVLAVVLAGSQTALVADKLSDLDFYVYIMGFINYALNYQKNQSYHSKVTKFVIMHSYSEHL</sequence>
<evidence type="ECO:0000313" key="1">
    <source>
        <dbReference type="EMBL" id="KZL49918.1"/>
    </source>
</evidence>
<comment type="caution">
    <text evidence="1">The sequence shown here is derived from an EMBL/GenBank/DDBJ whole genome shotgun (WGS) entry which is preliminary data.</text>
</comment>
<dbReference type="RefSeq" id="WP_063872658.1">
    <property type="nucleotide sequence ID" value="NZ_CAWMRI010000124.1"/>
</dbReference>
<dbReference type="Proteomes" id="UP000076555">
    <property type="component" value="Unassembled WGS sequence"/>
</dbReference>
<dbReference type="Gene3D" id="3.30.460.10">
    <property type="entry name" value="Beta Polymerase, domain 2"/>
    <property type="match status" value="1"/>
</dbReference>
<protein>
    <recommendedName>
        <fullName evidence="3">Polymerase nucleotidyl transferase domain-containing protein</fullName>
    </recommendedName>
</protein>
<gene>
    <name evidence="1" type="ORF">A2T98_10030</name>
</gene>
<dbReference type="EMBL" id="LWAJ01000124">
    <property type="protein sequence ID" value="KZL49918.1"/>
    <property type="molecule type" value="Genomic_DNA"/>
</dbReference>
<reference evidence="1 2" key="1">
    <citation type="submission" date="2016-04" db="EMBL/GenBank/DDBJ databases">
        <title>Draft Genome Assembly of the Bloom-forming Cyanobacterium Nodularia spumigena Strain CENA596 in Shrimp Production Ponds.</title>
        <authorList>
            <person name="Popin R.V."/>
            <person name="Rigonato J."/>
            <person name="Abreu V.A."/>
            <person name="Andreote A.P."/>
            <person name="Silveira S.B."/>
            <person name="Odebrecht C."/>
            <person name="Fiore M.F."/>
        </authorList>
    </citation>
    <scope>NUCLEOTIDE SEQUENCE [LARGE SCALE GENOMIC DNA]</scope>
    <source>
        <strain evidence="1 2">CENA596</strain>
    </source>
</reference>
<name>A0A166JN61_NODSP</name>
<proteinExistence type="predicted"/>